<dbReference type="RefSeq" id="WP_212610148.1">
    <property type="nucleotide sequence ID" value="NZ_CP073910.1"/>
</dbReference>
<proteinExistence type="inferred from homology"/>
<evidence type="ECO:0000313" key="3">
    <source>
        <dbReference type="EMBL" id="QUT06858.1"/>
    </source>
</evidence>
<organism evidence="3 4">
    <name type="scientific">Sphingobium phenoxybenzoativorans</name>
    <dbReference type="NCBI Taxonomy" id="1592790"/>
    <lineage>
        <taxon>Bacteria</taxon>
        <taxon>Pseudomonadati</taxon>
        <taxon>Pseudomonadota</taxon>
        <taxon>Alphaproteobacteria</taxon>
        <taxon>Sphingomonadales</taxon>
        <taxon>Sphingomonadaceae</taxon>
        <taxon>Sphingobium</taxon>
    </lineage>
</organism>
<reference evidence="3" key="1">
    <citation type="submission" date="2021-04" db="EMBL/GenBank/DDBJ databases">
        <title>Isolation of p-tert-butylphenol degrading bacteria Sphingobium phenoxybenzoativorans Tas13 from active sludge.</title>
        <authorList>
            <person name="Li Y."/>
        </authorList>
    </citation>
    <scope>NUCLEOTIDE SEQUENCE</scope>
    <source>
        <strain evidence="3">Tas13</strain>
    </source>
</reference>
<dbReference type="InterPro" id="IPR036291">
    <property type="entry name" value="NAD(P)-bd_dom_sf"/>
</dbReference>
<dbReference type="PANTHER" id="PTHR43639:SF1">
    <property type="entry name" value="SHORT-CHAIN DEHYDROGENASE_REDUCTASE FAMILY PROTEIN"/>
    <property type="match status" value="1"/>
</dbReference>
<dbReference type="EMBL" id="CP073910">
    <property type="protein sequence ID" value="QUT06858.1"/>
    <property type="molecule type" value="Genomic_DNA"/>
</dbReference>
<name>A0A975KA54_9SPHN</name>
<comment type="similarity">
    <text evidence="1">Belongs to the short-chain dehydrogenases/reductases (SDR) family.</text>
</comment>
<accession>A0A975KA54</accession>
<keyword evidence="2" id="KW-0560">Oxidoreductase</keyword>
<dbReference type="AlphaFoldDB" id="A0A975KA54"/>
<dbReference type="Gene3D" id="3.40.50.720">
    <property type="entry name" value="NAD(P)-binding Rossmann-like Domain"/>
    <property type="match status" value="1"/>
</dbReference>
<dbReference type="Pfam" id="PF13561">
    <property type="entry name" value="adh_short_C2"/>
    <property type="match status" value="1"/>
</dbReference>
<dbReference type="Proteomes" id="UP000681425">
    <property type="component" value="Chromosome"/>
</dbReference>
<evidence type="ECO:0000313" key="4">
    <source>
        <dbReference type="Proteomes" id="UP000681425"/>
    </source>
</evidence>
<dbReference type="PRINTS" id="PR00081">
    <property type="entry name" value="GDHRDH"/>
</dbReference>
<keyword evidence="4" id="KW-1185">Reference proteome</keyword>
<dbReference type="PANTHER" id="PTHR43639">
    <property type="entry name" value="OXIDOREDUCTASE, SHORT-CHAIN DEHYDROGENASE/REDUCTASE FAMILY (AFU_ORTHOLOGUE AFUA_5G02870)"/>
    <property type="match status" value="1"/>
</dbReference>
<dbReference type="SUPFAM" id="SSF51735">
    <property type="entry name" value="NAD(P)-binding Rossmann-fold domains"/>
    <property type="match status" value="1"/>
</dbReference>
<protein>
    <submittedName>
        <fullName evidence="3">SDR family oxidoreductase</fullName>
    </submittedName>
</protein>
<gene>
    <name evidence="3" type="ORF">KFK14_05300</name>
</gene>
<sequence length="262" mass="28112">MNELRVKQSGFRNGIAIVAGGSGGLGSAICQRLAAEGVDVAFTYNRNADRARAVAKLIEEHGSRALAIQTDLTDTAQVDRLLQRVNTEWSTPSTVIYAAGPQLYFKYISQLDPAIFKATMDQDIYGFYNLASASLPLLRQERGALVALSTPAIVRYTKKDILSIAPKAAIHSVVRGIAVEEGRFGIRANSVGIGLVGDAGLFETLTANGDIDEKYMQATYERVPLQRLGLANEIAEAVAFLASERASFITGQLLMVDGGLST</sequence>
<dbReference type="InterPro" id="IPR002347">
    <property type="entry name" value="SDR_fam"/>
</dbReference>
<dbReference type="GO" id="GO:0016491">
    <property type="term" value="F:oxidoreductase activity"/>
    <property type="evidence" value="ECO:0007669"/>
    <property type="project" value="UniProtKB-KW"/>
</dbReference>
<evidence type="ECO:0000256" key="1">
    <source>
        <dbReference type="ARBA" id="ARBA00006484"/>
    </source>
</evidence>
<evidence type="ECO:0000256" key="2">
    <source>
        <dbReference type="ARBA" id="ARBA00023002"/>
    </source>
</evidence>
<dbReference type="KEGG" id="spph:KFK14_05300"/>